<sequence length="51" mass="5998">YNEILIDVIKSWQTPIVQLTELGYLPDNYEDTSKIKPNLDALLDRLESYKQ</sequence>
<organism evidence="1 2">
    <name type="scientific">Drosophila busckii</name>
    <name type="common">Fruit fly</name>
    <dbReference type="NCBI Taxonomy" id="30019"/>
    <lineage>
        <taxon>Eukaryota</taxon>
        <taxon>Metazoa</taxon>
        <taxon>Ecdysozoa</taxon>
        <taxon>Arthropoda</taxon>
        <taxon>Hexapoda</taxon>
        <taxon>Insecta</taxon>
        <taxon>Pterygota</taxon>
        <taxon>Neoptera</taxon>
        <taxon>Endopterygota</taxon>
        <taxon>Diptera</taxon>
        <taxon>Brachycera</taxon>
        <taxon>Muscomorpha</taxon>
        <taxon>Ephydroidea</taxon>
        <taxon>Drosophilidae</taxon>
        <taxon>Drosophila</taxon>
    </lineage>
</organism>
<accession>A0A0M4EWI4</accession>
<gene>
    <name evidence="1" type="ORF">Dbus_chr2Rg1749</name>
</gene>
<dbReference type="OrthoDB" id="7855422at2759"/>
<keyword evidence="2" id="KW-1185">Reference proteome</keyword>
<evidence type="ECO:0000313" key="1">
    <source>
        <dbReference type="EMBL" id="ALC42170.1"/>
    </source>
</evidence>
<dbReference type="Proteomes" id="UP000494163">
    <property type="component" value="Chromosome 2R"/>
</dbReference>
<feature type="non-terminal residue" evidence="1">
    <location>
        <position position="51"/>
    </location>
</feature>
<reference evidence="1 2" key="1">
    <citation type="submission" date="2015-08" db="EMBL/GenBank/DDBJ databases">
        <title>Ancestral chromatin configuration constrains chromatin evolution on differentiating sex chromosomes in Drosophila.</title>
        <authorList>
            <person name="Zhou Q."/>
            <person name="Bachtrog D."/>
        </authorList>
    </citation>
    <scope>NUCLEOTIDE SEQUENCE [LARGE SCALE GENOMIC DNA]</scope>
    <source>
        <tissue evidence="1">Whole larvae</tissue>
    </source>
</reference>
<feature type="non-terminal residue" evidence="1">
    <location>
        <position position="1"/>
    </location>
</feature>
<evidence type="ECO:0000313" key="2">
    <source>
        <dbReference type="Proteomes" id="UP000494163"/>
    </source>
</evidence>
<dbReference type="EMBL" id="CP012524">
    <property type="protein sequence ID" value="ALC42170.1"/>
    <property type="molecule type" value="Genomic_DNA"/>
</dbReference>
<proteinExistence type="predicted"/>
<protein>
    <submittedName>
        <fullName evidence="1">CG15909</fullName>
    </submittedName>
</protein>
<dbReference type="AlphaFoldDB" id="A0A0M4EWI4"/>
<name>A0A0M4EWI4_DROBS</name>